<dbReference type="EMBL" id="JADJZA010000007">
    <property type="protein sequence ID" value="MBK9297422.1"/>
    <property type="molecule type" value="Genomic_DNA"/>
</dbReference>
<accession>A0A936NBT8</accession>
<keyword evidence="2" id="KW-0812">Transmembrane</keyword>
<evidence type="ECO:0000256" key="2">
    <source>
        <dbReference type="SAM" id="Phobius"/>
    </source>
</evidence>
<evidence type="ECO:0000313" key="4">
    <source>
        <dbReference type="Proteomes" id="UP000727993"/>
    </source>
</evidence>
<dbReference type="AlphaFoldDB" id="A0A936NBT8"/>
<evidence type="ECO:0000313" key="3">
    <source>
        <dbReference type="EMBL" id="MBK9297422.1"/>
    </source>
</evidence>
<sequence>MSPALFLVIGLVLSVIGSLVAWLFLRDRPASTDAMADFRRTMSALDPNGPKQPRDRNGSKGSSRKR</sequence>
<keyword evidence="2" id="KW-0472">Membrane</keyword>
<feature type="transmembrane region" description="Helical" evidence="2">
    <location>
        <begin position="6"/>
        <end position="25"/>
    </location>
</feature>
<dbReference type="Proteomes" id="UP000727993">
    <property type="component" value="Unassembled WGS sequence"/>
</dbReference>
<reference evidence="3 4" key="1">
    <citation type="submission" date="2020-10" db="EMBL/GenBank/DDBJ databases">
        <title>Connecting structure to function with the recovery of over 1000 high-quality activated sludge metagenome-assembled genomes encoding full-length rRNA genes using long-read sequencing.</title>
        <authorList>
            <person name="Singleton C.M."/>
            <person name="Petriglieri F."/>
            <person name="Kristensen J.M."/>
            <person name="Kirkegaard R.H."/>
            <person name="Michaelsen T.Y."/>
            <person name="Andersen M.H."/>
            <person name="Karst S.M."/>
            <person name="Dueholm M.S."/>
            <person name="Nielsen P.H."/>
            <person name="Albertsen M."/>
        </authorList>
    </citation>
    <scope>NUCLEOTIDE SEQUENCE [LARGE SCALE GENOMIC DNA]</scope>
    <source>
        <strain evidence="3">Lyne_18-Q3-R50-59_MAXAC.006</strain>
    </source>
</reference>
<proteinExistence type="predicted"/>
<organism evidence="3 4">
    <name type="scientific">Candidatus Neomicrothrix subdominans</name>
    <dbReference type="NCBI Taxonomy" id="2954438"/>
    <lineage>
        <taxon>Bacteria</taxon>
        <taxon>Bacillati</taxon>
        <taxon>Actinomycetota</taxon>
        <taxon>Acidimicrobiia</taxon>
        <taxon>Acidimicrobiales</taxon>
        <taxon>Microthrixaceae</taxon>
        <taxon>Candidatus Neomicrothrix</taxon>
    </lineage>
</organism>
<gene>
    <name evidence="3" type="ORF">IPN02_11435</name>
</gene>
<name>A0A936NBT8_9ACTN</name>
<protein>
    <submittedName>
        <fullName evidence="3">Uncharacterized protein</fullName>
    </submittedName>
</protein>
<comment type="caution">
    <text evidence="3">The sequence shown here is derived from an EMBL/GenBank/DDBJ whole genome shotgun (WGS) entry which is preliminary data.</text>
</comment>
<keyword evidence="2" id="KW-1133">Transmembrane helix</keyword>
<evidence type="ECO:0000256" key="1">
    <source>
        <dbReference type="SAM" id="MobiDB-lite"/>
    </source>
</evidence>
<feature type="region of interest" description="Disordered" evidence="1">
    <location>
        <begin position="38"/>
        <end position="66"/>
    </location>
</feature>